<dbReference type="GO" id="GO:0005737">
    <property type="term" value="C:cytoplasm"/>
    <property type="evidence" value="ECO:0007669"/>
    <property type="project" value="TreeGrafter"/>
</dbReference>
<protein>
    <recommendedName>
        <fullName evidence="11">ATP-dependent DNA helicase RecQ</fullName>
        <ecNumber evidence="10">5.6.2.4</ecNumber>
    </recommendedName>
    <alternativeName>
        <fullName evidence="12">DNA 3'-5' helicase RecQ</fullName>
    </alternativeName>
</protein>
<dbReference type="SMART" id="SM00490">
    <property type="entry name" value="HELICc"/>
    <property type="match status" value="1"/>
</dbReference>
<keyword evidence="4" id="KW-0378">Hydrolase</keyword>
<dbReference type="Pfam" id="PF00271">
    <property type="entry name" value="Helicase_C"/>
    <property type="match status" value="1"/>
</dbReference>
<dbReference type="GO" id="GO:0030894">
    <property type="term" value="C:replisome"/>
    <property type="evidence" value="ECO:0007669"/>
    <property type="project" value="TreeGrafter"/>
</dbReference>
<dbReference type="InterPro" id="IPR004589">
    <property type="entry name" value="DNA_helicase_ATP-dep_RecQ"/>
</dbReference>
<accession>A0A2A9EJ36</accession>
<evidence type="ECO:0000313" key="17">
    <source>
        <dbReference type="Proteomes" id="UP000222106"/>
    </source>
</evidence>
<evidence type="ECO:0000256" key="10">
    <source>
        <dbReference type="ARBA" id="ARBA00034808"/>
    </source>
</evidence>
<keyword evidence="7" id="KW-0238">DNA-binding</keyword>
<evidence type="ECO:0000256" key="9">
    <source>
        <dbReference type="ARBA" id="ARBA00034617"/>
    </source>
</evidence>
<feature type="region of interest" description="Disordered" evidence="13">
    <location>
        <begin position="495"/>
        <end position="607"/>
    </location>
</feature>
<dbReference type="InterPro" id="IPR001650">
    <property type="entry name" value="Helicase_C-like"/>
</dbReference>
<dbReference type="GO" id="GO:0009378">
    <property type="term" value="F:four-way junction helicase activity"/>
    <property type="evidence" value="ECO:0007669"/>
    <property type="project" value="TreeGrafter"/>
</dbReference>
<keyword evidence="17" id="KW-1185">Reference proteome</keyword>
<comment type="similarity">
    <text evidence="1">Belongs to the helicase family. RecQ subfamily.</text>
</comment>
<evidence type="ECO:0000256" key="11">
    <source>
        <dbReference type="ARBA" id="ARBA00044535"/>
    </source>
</evidence>
<feature type="domain" description="Helicase ATP-binding" evidence="14">
    <location>
        <begin position="29"/>
        <end position="198"/>
    </location>
</feature>
<keyword evidence="2" id="KW-0479">Metal-binding</keyword>
<dbReference type="AlphaFoldDB" id="A0A2A9EJ36"/>
<dbReference type="GO" id="GO:0005524">
    <property type="term" value="F:ATP binding"/>
    <property type="evidence" value="ECO:0007669"/>
    <property type="project" value="UniProtKB-KW"/>
</dbReference>
<evidence type="ECO:0000313" key="16">
    <source>
        <dbReference type="EMBL" id="PFG38918.1"/>
    </source>
</evidence>
<evidence type="ECO:0000256" key="1">
    <source>
        <dbReference type="ARBA" id="ARBA00005446"/>
    </source>
</evidence>
<evidence type="ECO:0000256" key="8">
    <source>
        <dbReference type="ARBA" id="ARBA00023235"/>
    </source>
</evidence>
<dbReference type="Pfam" id="PF00270">
    <property type="entry name" value="DEAD"/>
    <property type="match status" value="1"/>
</dbReference>
<proteinExistence type="inferred from homology"/>
<dbReference type="Gene3D" id="3.40.50.300">
    <property type="entry name" value="P-loop containing nucleotide triphosphate hydrolases"/>
    <property type="match status" value="2"/>
</dbReference>
<keyword evidence="6" id="KW-0067">ATP-binding</keyword>
<sequence>MSATADAVRSVARDSFGWEQLRPGQEEAMVAVVEGRDVLAVMPTGYGKSGIYQVPAVLRRGPTVVVSPLISLQTDQVAGLEAQGAPEAVALNSAQGEGENARAWRAVGKEDAEFLFLSPEQLAKDEVVDRIRAFGPSLFVVDEAHCISSWGHDFRPDYLALGHVAERVGRPPVVALTATAATPVQAEIIERLRLREPLVVARGFDRPNLQLSVVRHTDAESKRRAVLEQVPALPGSGLVYVATRKDTERYAEALAERLAQGGDGVPARTVAAYHAGLPARRREEVHHGFLDGEVDVVVATSAFGMGIDKPDVRFVVHVDAPDSLDAYYQEIGRAGRDGEEARAVLHYRPEDLGLRRFFASAKVDEDALRAVLTTARRATGPLTLAALRERTGLSARKVTGIVNLLQEVGAARRTRRGVSAEGRAAPRSVVAEVVELTESRERIERSRVEMVRGYAETQGCRRQFLLGYFGEPHEGSCGACDVCLDDGGIDLGPSASPAVAASGGSAPSAVSAPPTAESPPVAPATVALPPAASLSSDEVDGPRAPEHDADGPPVSEHDVDGPRVSEHDVDSQRTGGTGADGDGLGPGGEQRSDGSGRSGEPDPFPLQAAVVHPEWGDGVVMRHEEDRITIFFEHEGYKTLSRELIAEHDLLRRTS</sequence>
<dbReference type="PROSITE" id="PS00690">
    <property type="entry name" value="DEAH_ATP_HELICASE"/>
    <property type="match status" value="1"/>
</dbReference>
<dbReference type="Gene3D" id="1.10.10.10">
    <property type="entry name" value="Winged helix-like DNA-binding domain superfamily/Winged helix DNA-binding domain"/>
    <property type="match status" value="1"/>
</dbReference>
<dbReference type="InterPro" id="IPR002464">
    <property type="entry name" value="DNA/RNA_helicase_DEAH_CS"/>
</dbReference>
<dbReference type="InterPro" id="IPR027417">
    <property type="entry name" value="P-loop_NTPase"/>
</dbReference>
<dbReference type="GO" id="GO:0003677">
    <property type="term" value="F:DNA binding"/>
    <property type="evidence" value="ECO:0007669"/>
    <property type="project" value="UniProtKB-KW"/>
</dbReference>
<dbReference type="GO" id="GO:0006281">
    <property type="term" value="P:DNA repair"/>
    <property type="evidence" value="ECO:0007669"/>
    <property type="project" value="TreeGrafter"/>
</dbReference>
<dbReference type="NCBIfam" id="TIGR00614">
    <property type="entry name" value="recQ_fam"/>
    <property type="match status" value="1"/>
</dbReference>
<dbReference type="GO" id="GO:0016787">
    <property type="term" value="F:hydrolase activity"/>
    <property type="evidence" value="ECO:0007669"/>
    <property type="project" value="UniProtKB-KW"/>
</dbReference>
<organism evidence="16 17">
    <name type="scientific">Georgenia soli</name>
    <dbReference type="NCBI Taxonomy" id="638953"/>
    <lineage>
        <taxon>Bacteria</taxon>
        <taxon>Bacillati</taxon>
        <taxon>Actinomycetota</taxon>
        <taxon>Actinomycetes</taxon>
        <taxon>Micrococcales</taxon>
        <taxon>Bogoriellaceae</taxon>
        <taxon>Georgenia</taxon>
    </lineage>
</organism>
<gene>
    <name evidence="16" type="ORF">ATJ97_1410</name>
</gene>
<feature type="compositionally biased region" description="Basic and acidic residues" evidence="13">
    <location>
        <begin position="540"/>
        <end position="571"/>
    </location>
</feature>
<dbReference type="SMART" id="SM00487">
    <property type="entry name" value="DEXDc"/>
    <property type="match status" value="1"/>
</dbReference>
<feature type="compositionally biased region" description="Low complexity" evidence="13">
    <location>
        <begin position="495"/>
        <end position="515"/>
    </location>
</feature>
<evidence type="ECO:0000256" key="5">
    <source>
        <dbReference type="ARBA" id="ARBA00022806"/>
    </source>
</evidence>
<dbReference type="InterPro" id="IPR032284">
    <property type="entry name" value="RecQ_Zn-bd"/>
</dbReference>
<reference evidence="16 17" key="1">
    <citation type="submission" date="2017-10" db="EMBL/GenBank/DDBJ databases">
        <title>Sequencing the genomes of 1000 actinobacteria strains.</title>
        <authorList>
            <person name="Klenk H.-P."/>
        </authorList>
    </citation>
    <scope>NUCLEOTIDE SEQUENCE [LARGE SCALE GENOMIC DNA]</scope>
    <source>
        <strain evidence="16 17">DSM 21838</strain>
    </source>
</reference>
<evidence type="ECO:0000256" key="4">
    <source>
        <dbReference type="ARBA" id="ARBA00022801"/>
    </source>
</evidence>
<dbReference type="GO" id="GO:0043138">
    <property type="term" value="F:3'-5' DNA helicase activity"/>
    <property type="evidence" value="ECO:0007669"/>
    <property type="project" value="UniProtKB-EC"/>
</dbReference>
<dbReference type="PANTHER" id="PTHR13710">
    <property type="entry name" value="DNA HELICASE RECQ FAMILY MEMBER"/>
    <property type="match status" value="1"/>
</dbReference>
<dbReference type="EC" id="5.6.2.4" evidence="10"/>
<dbReference type="GO" id="GO:0006310">
    <property type="term" value="P:DNA recombination"/>
    <property type="evidence" value="ECO:0007669"/>
    <property type="project" value="InterPro"/>
</dbReference>
<keyword evidence="3" id="KW-0547">Nucleotide-binding</keyword>
<evidence type="ECO:0000259" key="14">
    <source>
        <dbReference type="PROSITE" id="PS51192"/>
    </source>
</evidence>
<evidence type="ECO:0000256" key="7">
    <source>
        <dbReference type="ARBA" id="ARBA00023125"/>
    </source>
</evidence>
<keyword evidence="8" id="KW-0413">Isomerase</keyword>
<evidence type="ECO:0000256" key="13">
    <source>
        <dbReference type="SAM" id="MobiDB-lite"/>
    </source>
</evidence>
<dbReference type="GO" id="GO:0043590">
    <property type="term" value="C:bacterial nucleoid"/>
    <property type="evidence" value="ECO:0007669"/>
    <property type="project" value="TreeGrafter"/>
</dbReference>
<feature type="domain" description="Helicase C-terminal" evidence="15">
    <location>
        <begin position="225"/>
        <end position="379"/>
    </location>
</feature>
<evidence type="ECO:0000256" key="3">
    <source>
        <dbReference type="ARBA" id="ARBA00022741"/>
    </source>
</evidence>
<dbReference type="InterPro" id="IPR011545">
    <property type="entry name" value="DEAD/DEAH_box_helicase_dom"/>
</dbReference>
<dbReference type="RefSeq" id="WP_245862227.1">
    <property type="nucleotide sequence ID" value="NZ_PDJI01000004.1"/>
</dbReference>
<dbReference type="PANTHER" id="PTHR13710:SF105">
    <property type="entry name" value="ATP-DEPENDENT DNA HELICASE Q1"/>
    <property type="match status" value="1"/>
</dbReference>
<name>A0A2A9EJ36_9MICO</name>
<dbReference type="PROSITE" id="PS51194">
    <property type="entry name" value="HELICASE_CTER"/>
    <property type="match status" value="1"/>
</dbReference>
<dbReference type="SUPFAM" id="SSF52540">
    <property type="entry name" value="P-loop containing nucleoside triphosphate hydrolases"/>
    <property type="match status" value="1"/>
</dbReference>
<dbReference type="CDD" id="cd17920">
    <property type="entry name" value="DEXHc_RecQ"/>
    <property type="match status" value="1"/>
</dbReference>
<dbReference type="InterPro" id="IPR036388">
    <property type="entry name" value="WH-like_DNA-bd_sf"/>
</dbReference>
<dbReference type="Proteomes" id="UP000222106">
    <property type="component" value="Unassembled WGS sequence"/>
</dbReference>
<dbReference type="Pfam" id="PF16124">
    <property type="entry name" value="RecQ_Zn_bind"/>
    <property type="match status" value="1"/>
</dbReference>
<evidence type="ECO:0000256" key="6">
    <source>
        <dbReference type="ARBA" id="ARBA00022840"/>
    </source>
</evidence>
<evidence type="ECO:0000256" key="2">
    <source>
        <dbReference type="ARBA" id="ARBA00022723"/>
    </source>
</evidence>
<dbReference type="PROSITE" id="PS51192">
    <property type="entry name" value="HELICASE_ATP_BIND_1"/>
    <property type="match status" value="1"/>
</dbReference>
<feature type="compositionally biased region" description="Gly residues" evidence="13">
    <location>
        <begin position="575"/>
        <end position="588"/>
    </location>
</feature>
<evidence type="ECO:0000256" key="12">
    <source>
        <dbReference type="ARBA" id="ARBA00044550"/>
    </source>
</evidence>
<comment type="caution">
    <text evidence="16">The sequence shown here is derived from an EMBL/GenBank/DDBJ whole genome shotgun (WGS) entry which is preliminary data.</text>
</comment>
<feature type="compositionally biased region" description="Low complexity" evidence="13">
    <location>
        <begin position="523"/>
        <end position="536"/>
    </location>
</feature>
<keyword evidence="5 16" id="KW-0347">Helicase</keyword>
<evidence type="ECO:0000259" key="15">
    <source>
        <dbReference type="PROSITE" id="PS51194"/>
    </source>
</evidence>
<comment type="catalytic activity">
    <reaction evidence="9">
        <text>Couples ATP hydrolysis with the unwinding of duplex DNA by translocating in the 3'-5' direction.</text>
        <dbReference type="EC" id="5.6.2.4"/>
    </reaction>
</comment>
<dbReference type="InterPro" id="IPR014001">
    <property type="entry name" value="Helicase_ATP-bd"/>
</dbReference>
<dbReference type="GO" id="GO:0046872">
    <property type="term" value="F:metal ion binding"/>
    <property type="evidence" value="ECO:0007669"/>
    <property type="project" value="UniProtKB-KW"/>
</dbReference>
<dbReference type="EMBL" id="PDJI01000004">
    <property type="protein sequence ID" value="PFG38918.1"/>
    <property type="molecule type" value="Genomic_DNA"/>
</dbReference>